<name>A0A6M1RVM1_9BACT</name>
<evidence type="ECO:0000259" key="3">
    <source>
        <dbReference type="Pfam" id="PF22725"/>
    </source>
</evidence>
<reference evidence="4 5" key="1">
    <citation type="submission" date="2020-02" db="EMBL/GenBank/DDBJ databases">
        <title>Draft genome sequence of Limisphaera ngatamarikiensis NGM72.4T, a thermophilic Verrucomicrobia grouped in subdivision 3.</title>
        <authorList>
            <person name="Carere C.R."/>
            <person name="Steen J."/>
            <person name="Hugenholtz P."/>
            <person name="Stott M.B."/>
        </authorList>
    </citation>
    <scope>NUCLEOTIDE SEQUENCE [LARGE SCALE GENOMIC DNA]</scope>
    <source>
        <strain evidence="4 5">NGM72.4</strain>
    </source>
</reference>
<dbReference type="GO" id="GO:0000166">
    <property type="term" value="F:nucleotide binding"/>
    <property type="evidence" value="ECO:0007669"/>
    <property type="project" value="InterPro"/>
</dbReference>
<gene>
    <name evidence="4" type="ORF">G4L39_08330</name>
</gene>
<dbReference type="Gene3D" id="3.30.360.10">
    <property type="entry name" value="Dihydrodipicolinate Reductase, domain 2"/>
    <property type="match status" value="1"/>
</dbReference>
<feature type="domain" description="Gfo/Idh/MocA-like oxidoreductase N-terminal" evidence="2">
    <location>
        <begin position="73"/>
        <end position="187"/>
    </location>
</feature>
<dbReference type="PANTHER" id="PTHR43818">
    <property type="entry name" value="BCDNA.GH03377"/>
    <property type="match status" value="1"/>
</dbReference>
<comment type="caution">
    <text evidence="4">The sequence shown here is derived from an EMBL/GenBank/DDBJ whole genome shotgun (WGS) entry which is preliminary data.</text>
</comment>
<dbReference type="Gene3D" id="3.40.50.720">
    <property type="entry name" value="NAD(P)-binding Rossmann-like Domain"/>
    <property type="match status" value="1"/>
</dbReference>
<evidence type="ECO:0000256" key="1">
    <source>
        <dbReference type="SAM" id="MobiDB-lite"/>
    </source>
</evidence>
<feature type="region of interest" description="Disordered" evidence="1">
    <location>
        <begin position="1"/>
        <end position="36"/>
    </location>
</feature>
<dbReference type="SUPFAM" id="SSF55347">
    <property type="entry name" value="Glyceraldehyde-3-phosphate dehydrogenase-like, C-terminal domain"/>
    <property type="match status" value="1"/>
</dbReference>
<dbReference type="Pfam" id="PF01408">
    <property type="entry name" value="GFO_IDH_MocA"/>
    <property type="match status" value="1"/>
</dbReference>
<protein>
    <submittedName>
        <fullName evidence="4">Gfo/Idh/MocA family oxidoreductase</fullName>
    </submittedName>
</protein>
<keyword evidence="5" id="KW-1185">Reference proteome</keyword>
<dbReference type="InterPro" id="IPR036291">
    <property type="entry name" value="NAD(P)-bd_dom_sf"/>
</dbReference>
<evidence type="ECO:0000259" key="2">
    <source>
        <dbReference type="Pfam" id="PF01408"/>
    </source>
</evidence>
<organism evidence="4 5">
    <name type="scientific">Limisphaera ngatamarikiensis</name>
    <dbReference type="NCBI Taxonomy" id="1324935"/>
    <lineage>
        <taxon>Bacteria</taxon>
        <taxon>Pseudomonadati</taxon>
        <taxon>Verrucomicrobiota</taxon>
        <taxon>Verrucomicrobiia</taxon>
        <taxon>Limisphaerales</taxon>
        <taxon>Limisphaeraceae</taxon>
        <taxon>Limisphaera</taxon>
    </lineage>
</organism>
<dbReference type="InterPro" id="IPR050463">
    <property type="entry name" value="Gfo/Idh/MocA_oxidrdct_glycsds"/>
</dbReference>
<dbReference type="InterPro" id="IPR000683">
    <property type="entry name" value="Gfo/Idh/MocA-like_OxRdtase_N"/>
</dbReference>
<dbReference type="InterPro" id="IPR055170">
    <property type="entry name" value="GFO_IDH_MocA-like_dom"/>
</dbReference>
<dbReference type="AlphaFoldDB" id="A0A6M1RVM1"/>
<evidence type="ECO:0000313" key="5">
    <source>
        <dbReference type="Proteomes" id="UP000477311"/>
    </source>
</evidence>
<dbReference type="Pfam" id="PF22725">
    <property type="entry name" value="GFO_IDH_MocA_C3"/>
    <property type="match status" value="1"/>
</dbReference>
<proteinExistence type="predicted"/>
<sequence length="437" mass="48337">MNRHIHPHPDPGRVRPASHANRSESPANPEAPDTGHTFMTRRRFLATGAAAAGLVLLKPEQVRGTAAQETVTLGLIGCGNRGQWIADLFQKHGRYRVTAVADYFADRADEAGRKFGVPAGARFTGLKGYLRLLEQPVDAVVIETPPYFHPAQARDSVEAGKHVFLAKPVAVDVPGCLQVQEAARRATERKLCFLVDFQTRAHPAYQEAVRRVQQGMIGPLINGEASYLCGPIWRHMDRLLRTDPANPEVRLRAWGVDRKLSGDVIVEQNIHALDVATWFLDAAPVSVWGSGGRKRDFLGDCWDHFSCVFRFPGDLLVNFISKQVGAGIDDIMCRVYGFKGYADTHYFGRVMVRAEDDIYNGGELGNLYTEGAVNNIATFYQAIRQGDASNPTVAPSVRSNLTAILGRTAAYRRAEVTWDEMLKTAEAWEVDLRGLKD</sequence>
<feature type="domain" description="GFO/IDH/MocA-like oxidoreductase" evidence="3">
    <location>
        <begin position="205"/>
        <end position="341"/>
    </location>
</feature>
<dbReference type="PROSITE" id="PS51318">
    <property type="entry name" value="TAT"/>
    <property type="match status" value="1"/>
</dbReference>
<dbReference type="SUPFAM" id="SSF51735">
    <property type="entry name" value="NAD(P)-binding Rossmann-fold domains"/>
    <property type="match status" value="1"/>
</dbReference>
<dbReference type="PANTHER" id="PTHR43818:SF5">
    <property type="entry name" value="OXIDOREDUCTASE FAMILY PROTEIN"/>
    <property type="match status" value="1"/>
</dbReference>
<dbReference type="EMBL" id="JAAKYA010000053">
    <property type="protein sequence ID" value="NGO39404.1"/>
    <property type="molecule type" value="Genomic_DNA"/>
</dbReference>
<evidence type="ECO:0000313" key="4">
    <source>
        <dbReference type="EMBL" id="NGO39404.1"/>
    </source>
</evidence>
<dbReference type="InterPro" id="IPR006311">
    <property type="entry name" value="TAT_signal"/>
</dbReference>
<dbReference type="Proteomes" id="UP000477311">
    <property type="component" value="Unassembled WGS sequence"/>
</dbReference>
<accession>A0A6M1RVM1</accession>
<dbReference type="RefSeq" id="WP_165107402.1">
    <property type="nucleotide sequence ID" value="NZ_JAAKYA010000053.1"/>
</dbReference>